<evidence type="ECO:0000256" key="2">
    <source>
        <dbReference type="ARBA" id="ARBA00023125"/>
    </source>
</evidence>
<dbReference type="InterPro" id="IPR018060">
    <property type="entry name" value="HTH_AraC"/>
</dbReference>
<keyword evidence="2" id="KW-0238">DNA-binding</keyword>
<organism evidence="5 6">
    <name type="scientific">Streptomyces violaceoruber</name>
    <dbReference type="NCBI Taxonomy" id="1935"/>
    <lineage>
        <taxon>Bacteria</taxon>
        <taxon>Bacillati</taxon>
        <taxon>Actinomycetota</taxon>
        <taxon>Actinomycetes</taxon>
        <taxon>Kitasatosporales</taxon>
        <taxon>Streptomycetaceae</taxon>
        <taxon>Streptomyces</taxon>
        <taxon>Streptomyces violaceoruber group</taxon>
    </lineage>
</organism>
<sequence length="307" mass="33839">MDVVEFPFPATPGGPPGLEVTDLSGWARRVRRLGADTGTPVRPGFHLLFALHEGRLPCTVDLTECVIGGGQWLWVRPGQVFRLRRLQDSAAPRSRQGADPEPRGTVILFQPSFLGAATVIAAQLDRRTWRLPLAPAPEAEAPVRQTLAMLESQYHRLSDLPLEVHVEVVRHLLSILVLRLSSLPGGHRRRAAGDDTFRRFQLAVEQDFARFHQVADYATALGYSVRTLTRATNTTVGRSAKGFIDDRLVTEAKRLLLHTDLAAHTVGERLGFPSATVFTRFFRTRSGETPAGFRARARVDGEGSGRG</sequence>
<dbReference type="AlphaFoldDB" id="A0A1V0UKC7"/>
<evidence type="ECO:0000313" key="5">
    <source>
        <dbReference type="EMBL" id="ARF65520.1"/>
    </source>
</evidence>
<dbReference type="STRING" id="1935.B1H20_31970"/>
<keyword evidence="3" id="KW-0804">Transcription</keyword>
<dbReference type="PANTHER" id="PTHR43280:SF32">
    <property type="entry name" value="TRANSCRIPTIONAL REGULATORY PROTEIN"/>
    <property type="match status" value="1"/>
</dbReference>
<keyword evidence="1" id="KW-0805">Transcription regulation</keyword>
<accession>A0A1V0UKC7</accession>
<evidence type="ECO:0000259" key="4">
    <source>
        <dbReference type="PROSITE" id="PS01124"/>
    </source>
</evidence>
<feature type="domain" description="HTH araC/xylS-type" evidence="4">
    <location>
        <begin position="198"/>
        <end position="296"/>
    </location>
</feature>
<name>A0A1V0UKC7_STRVN</name>
<proteinExistence type="predicted"/>
<dbReference type="Proteomes" id="UP000192445">
    <property type="component" value="Chromosome"/>
</dbReference>
<dbReference type="Pfam" id="PF12833">
    <property type="entry name" value="HTH_18"/>
    <property type="match status" value="1"/>
</dbReference>
<dbReference type="GO" id="GO:0003700">
    <property type="term" value="F:DNA-binding transcription factor activity"/>
    <property type="evidence" value="ECO:0007669"/>
    <property type="project" value="InterPro"/>
</dbReference>
<evidence type="ECO:0000313" key="6">
    <source>
        <dbReference type="Proteomes" id="UP000192445"/>
    </source>
</evidence>
<dbReference type="PROSITE" id="PS01124">
    <property type="entry name" value="HTH_ARAC_FAMILY_2"/>
    <property type="match status" value="1"/>
</dbReference>
<gene>
    <name evidence="5" type="ORF">B1H20_31970</name>
</gene>
<dbReference type="EMBL" id="CP020570">
    <property type="protein sequence ID" value="ARF65520.1"/>
    <property type="molecule type" value="Genomic_DNA"/>
</dbReference>
<reference evidence="5 6" key="1">
    <citation type="submission" date="2017-03" db="EMBL/GenBank/DDBJ databases">
        <title>Complete Genome Sequence of a natural compounds producer, Streptomyces violaceus S21.</title>
        <authorList>
            <person name="Zhong C."/>
            <person name="Zhao Z."/>
            <person name="Fu J."/>
            <person name="Zong G."/>
            <person name="Qin R."/>
            <person name="Cao G."/>
        </authorList>
    </citation>
    <scope>NUCLEOTIDE SEQUENCE [LARGE SCALE GENOMIC DNA]</scope>
    <source>
        <strain evidence="5 6">S21</strain>
    </source>
</reference>
<evidence type="ECO:0000256" key="3">
    <source>
        <dbReference type="ARBA" id="ARBA00023163"/>
    </source>
</evidence>
<dbReference type="SMART" id="SM00342">
    <property type="entry name" value="HTH_ARAC"/>
    <property type="match status" value="1"/>
</dbReference>
<dbReference type="OrthoDB" id="9799345at2"/>
<dbReference type="KEGG" id="svu:B1H20_31970"/>
<dbReference type="PANTHER" id="PTHR43280">
    <property type="entry name" value="ARAC-FAMILY TRANSCRIPTIONAL REGULATOR"/>
    <property type="match status" value="1"/>
</dbReference>
<protein>
    <submittedName>
        <fullName evidence="5">AraC family transcriptional regulator</fullName>
    </submittedName>
</protein>
<dbReference type="SUPFAM" id="SSF46689">
    <property type="entry name" value="Homeodomain-like"/>
    <property type="match status" value="1"/>
</dbReference>
<dbReference type="RefSeq" id="WP_083193699.1">
    <property type="nucleotide sequence ID" value="NZ_CP020570.1"/>
</dbReference>
<dbReference type="InterPro" id="IPR009057">
    <property type="entry name" value="Homeodomain-like_sf"/>
</dbReference>
<evidence type="ECO:0000256" key="1">
    <source>
        <dbReference type="ARBA" id="ARBA00023015"/>
    </source>
</evidence>
<dbReference type="GO" id="GO:0043565">
    <property type="term" value="F:sequence-specific DNA binding"/>
    <property type="evidence" value="ECO:0007669"/>
    <property type="project" value="InterPro"/>
</dbReference>
<dbReference type="Gene3D" id="1.10.10.60">
    <property type="entry name" value="Homeodomain-like"/>
    <property type="match status" value="1"/>
</dbReference>